<dbReference type="PROSITE" id="PS51081">
    <property type="entry name" value="ZF_SIAH"/>
    <property type="match status" value="1"/>
</dbReference>
<dbReference type="SUPFAM" id="SSF49599">
    <property type="entry name" value="TRAF domain-like"/>
    <property type="match status" value="1"/>
</dbReference>
<comment type="function">
    <text evidence="4">E3 ubiquitin-protein ligase that mediates ubiquitination and subsequent proteasomal degradation of target proteins. E3 ubiquitin ligases accept ubiquitin from an E2 ubiquitin-conjugating enzyme in the form of a thioester and then directly transfers the ubiquitin to targeted substrates. It probably triggers the ubiquitin-mediated degradation of different substrates.</text>
</comment>
<proteinExistence type="predicted"/>
<dbReference type="AlphaFoldDB" id="A0A835F0Q8"/>
<evidence type="ECO:0000313" key="8">
    <source>
        <dbReference type="EMBL" id="KAF8724586.1"/>
    </source>
</evidence>
<evidence type="ECO:0000256" key="4">
    <source>
        <dbReference type="ARBA" id="ARBA00024004"/>
    </source>
</evidence>
<keyword evidence="2 5" id="KW-0863">Zinc-finger</keyword>
<evidence type="ECO:0000256" key="1">
    <source>
        <dbReference type="ARBA" id="ARBA00022723"/>
    </source>
</evidence>
<name>A0A835F0Q8_9POAL</name>
<dbReference type="GO" id="GO:0008270">
    <property type="term" value="F:zinc ion binding"/>
    <property type="evidence" value="ECO:0007669"/>
    <property type="project" value="UniProtKB-KW"/>
</dbReference>
<dbReference type="OrthoDB" id="4788989at2759"/>
<dbReference type="Proteomes" id="UP000636709">
    <property type="component" value="Unassembled WGS sequence"/>
</dbReference>
<comment type="caution">
    <text evidence="8">The sequence shown here is derived from an EMBL/GenBank/DDBJ whole genome shotgun (WGS) entry which is preliminary data.</text>
</comment>
<keyword evidence="1" id="KW-0479">Metal-binding</keyword>
<evidence type="ECO:0000256" key="6">
    <source>
        <dbReference type="SAM" id="MobiDB-lite"/>
    </source>
</evidence>
<feature type="domain" description="SIAH-type" evidence="7">
    <location>
        <begin position="125"/>
        <end position="178"/>
    </location>
</feature>
<evidence type="ECO:0000256" key="3">
    <source>
        <dbReference type="ARBA" id="ARBA00022833"/>
    </source>
</evidence>
<evidence type="ECO:0000259" key="7">
    <source>
        <dbReference type="PROSITE" id="PS51081"/>
    </source>
</evidence>
<dbReference type="InterPro" id="IPR044286">
    <property type="entry name" value="SINL_plant"/>
</dbReference>
<feature type="compositionally biased region" description="Basic and acidic residues" evidence="6">
    <location>
        <begin position="36"/>
        <end position="53"/>
    </location>
</feature>
<keyword evidence="3" id="KW-0862">Zinc</keyword>
<reference evidence="8" key="1">
    <citation type="submission" date="2020-07" db="EMBL/GenBank/DDBJ databases">
        <title>Genome sequence and genetic diversity analysis of an under-domesticated orphan crop, white fonio (Digitaria exilis).</title>
        <authorList>
            <person name="Bennetzen J.L."/>
            <person name="Chen S."/>
            <person name="Ma X."/>
            <person name="Wang X."/>
            <person name="Yssel A.E.J."/>
            <person name="Chaluvadi S.R."/>
            <person name="Johnson M."/>
            <person name="Gangashetty P."/>
            <person name="Hamidou F."/>
            <person name="Sanogo M.D."/>
            <person name="Zwaenepoel A."/>
            <person name="Wallace J."/>
            <person name="Van De Peer Y."/>
            <person name="Van Deynze A."/>
        </authorList>
    </citation>
    <scope>NUCLEOTIDE SEQUENCE</scope>
    <source>
        <tissue evidence="8">Leaves</tissue>
    </source>
</reference>
<sequence>MVEQHKKRGSQLDNGENAESSSNKKPRTPTSVIKHKQLDEGRRGEEAPEEGGKLAKASLAALWRPRKSSLMDGVRIVPLPSMSASPQTSNDGHVVCGTCRVSHGQACGSAATHAACAEVDAFVRDAKLPCKFQGHGCGSYAVYCQAGDHERACPWAPCCCQFLTSPPRLVEHTRTAHPAWPISSVSYGKLHKIPMPRPAAEEGQCVFLVTSSAAGPATTTLVSVVCARANGDAAAGVAQFKCTLWADAPRGSEIAATLTFPVESSDLSGGFSPEEQSAFLAVTPKMMAHVDASGEAAGLVVRIDRLLAGSTLQRRAPPAGKLVATW</sequence>
<gene>
    <name evidence="8" type="ORF">HU200_020851</name>
</gene>
<protein>
    <recommendedName>
        <fullName evidence="7">SIAH-type domain-containing protein</fullName>
    </recommendedName>
</protein>
<evidence type="ECO:0000256" key="5">
    <source>
        <dbReference type="PROSITE-ProRule" id="PRU00455"/>
    </source>
</evidence>
<dbReference type="InterPro" id="IPR013083">
    <property type="entry name" value="Znf_RING/FYVE/PHD"/>
</dbReference>
<dbReference type="PANTHER" id="PTHR46632">
    <property type="entry name" value="E3 UBIQUITIN-PROTEIN LIGASE SINA-LIKE 4"/>
    <property type="match status" value="1"/>
</dbReference>
<dbReference type="EMBL" id="JACEFO010001661">
    <property type="protein sequence ID" value="KAF8724586.1"/>
    <property type="molecule type" value="Genomic_DNA"/>
</dbReference>
<dbReference type="PANTHER" id="PTHR46632:SF9">
    <property type="entry name" value="RING-TYPE E3 UBIQUITIN TRANSFERASE"/>
    <property type="match status" value="1"/>
</dbReference>
<dbReference type="Gene3D" id="3.30.40.10">
    <property type="entry name" value="Zinc/RING finger domain, C3HC4 (zinc finger)"/>
    <property type="match status" value="1"/>
</dbReference>
<keyword evidence="9" id="KW-1185">Reference proteome</keyword>
<evidence type="ECO:0000256" key="2">
    <source>
        <dbReference type="ARBA" id="ARBA00022771"/>
    </source>
</evidence>
<organism evidence="8 9">
    <name type="scientific">Digitaria exilis</name>
    <dbReference type="NCBI Taxonomy" id="1010633"/>
    <lineage>
        <taxon>Eukaryota</taxon>
        <taxon>Viridiplantae</taxon>
        <taxon>Streptophyta</taxon>
        <taxon>Embryophyta</taxon>
        <taxon>Tracheophyta</taxon>
        <taxon>Spermatophyta</taxon>
        <taxon>Magnoliopsida</taxon>
        <taxon>Liliopsida</taxon>
        <taxon>Poales</taxon>
        <taxon>Poaceae</taxon>
        <taxon>PACMAD clade</taxon>
        <taxon>Panicoideae</taxon>
        <taxon>Panicodae</taxon>
        <taxon>Paniceae</taxon>
        <taxon>Anthephorinae</taxon>
        <taxon>Digitaria</taxon>
    </lineage>
</organism>
<feature type="region of interest" description="Disordered" evidence="6">
    <location>
        <begin position="1"/>
        <end position="53"/>
    </location>
</feature>
<feature type="compositionally biased region" description="Polar residues" evidence="6">
    <location>
        <begin position="11"/>
        <end position="31"/>
    </location>
</feature>
<dbReference type="InterPro" id="IPR013010">
    <property type="entry name" value="Znf_SIAH"/>
</dbReference>
<accession>A0A835F0Q8</accession>
<evidence type="ECO:0000313" key="9">
    <source>
        <dbReference type="Proteomes" id="UP000636709"/>
    </source>
</evidence>